<dbReference type="Pfam" id="PF00078">
    <property type="entry name" value="RVT_1"/>
    <property type="match status" value="1"/>
</dbReference>
<dbReference type="Proteomes" id="UP001157006">
    <property type="component" value="Chromosome 5"/>
</dbReference>
<protein>
    <recommendedName>
        <fullName evidence="1">Reverse transcriptase domain-containing protein</fullName>
    </recommendedName>
</protein>
<dbReference type="AlphaFoldDB" id="A0AAV1ARU5"/>
<dbReference type="EMBL" id="OX451740">
    <property type="protein sequence ID" value="CAI8612441.1"/>
    <property type="molecule type" value="Genomic_DNA"/>
</dbReference>
<dbReference type="InterPro" id="IPR000477">
    <property type="entry name" value="RT_dom"/>
</dbReference>
<gene>
    <name evidence="2" type="ORF">VFH_V034440</name>
</gene>
<keyword evidence="3" id="KW-1185">Reference proteome</keyword>
<sequence length="138" mass="15927">MYRALSKLLMARLKKVLHSIVSICQSTFVSGRQMLDGVLVANKVVDFTNKEGNSRLLFKVNFEKVYDNVSWGLLSFMMRRMGFSEIWMRWMEVMIFTSKISVLVNGYQGIFGREVVEAGRSIISFPFCARCRRFIGFG</sequence>
<evidence type="ECO:0000259" key="1">
    <source>
        <dbReference type="Pfam" id="PF00078"/>
    </source>
</evidence>
<name>A0AAV1ARU5_VICFA</name>
<feature type="domain" description="Reverse transcriptase" evidence="1">
    <location>
        <begin position="2"/>
        <end position="117"/>
    </location>
</feature>
<evidence type="ECO:0000313" key="2">
    <source>
        <dbReference type="EMBL" id="CAI8612441.1"/>
    </source>
</evidence>
<accession>A0AAV1ARU5</accession>
<reference evidence="2 3" key="1">
    <citation type="submission" date="2023-01" db="EMBL/GenBank/DDBJ databases">
        <authorList>
            <person name="Kreplak J."/>
        </authorList>
    </citation>
    <scope>NUCLEOTIDE SEQUENCE [LARGE SCALE GENOMIC DNA]</scope>
</reference>
<evidence type="ECO:0000313" key="3">
    <source>
        <dbReference type="Proteomes" id="UP001157006"/>
    </source>
</evidence>
<organism evidence="2 3">
    <name type="scientific">Vicia faba</name>
    <name type="common">Broad bean</name>
    <name type="synonym">Faba vulgaris</name>
    <dbReference type="NCBI Taxonomy" id="3906"/>
    <lineage>
        <taxon>Eukaryota</taxon>
        <taxon>Viridiplantae</taxon>
        <taxon>Streptophyta</taxon>
        <taxon>Embryophyta</taxon>
        <taxon>Tracheophyta</taxon>
        <taxon>Spermatophyta</taxon>
        <taxon>Magnoliopsida</taxon>
        <taxon>eudicotyledons</taxon>
        <taxon>Gunneridae</taxon>
        <taxon>Pentapetalae</taxon>
        <taxon>rosids</taxon>
        <taxon>fabids</taxon>
        <taxon>Fabales</taxon>
        <taxon>Fabaceae</taxon>
        <taxon>Papilionoideae</taxon>
        <taxon>50 kb inversion clade</taxon>
        <taxon>NPAAA clade</taxon>
        <taxon>Hologalegina</taxon>
        <taxon>IRL clade</taxon>
        <taxon>Fabeae</taxon>
        <taxon>Vicia</taxon>
    </lineage>
</organism>
<proteinExistence type="predicted"/>